<feature type="compositionally biased region" description="Low complexity" evidence="1">
    <location>
        <begin position="138"/>
        <end position="153"/>
    </location>
</feature>
<dbReference type="SMART" id="SM00393">
    <property type="entry name" value="R3H"/>
    <property type="match status" value="1"/>
</dbReference>
<feature type="region of interest" description="Disordered" evidence="1">
    <location>
        <begin position="344"/>
        <end position="440"/>
    </location>
</feature>
<dbReference type="PROSITE" id="PS51061">
    <property type="entry name" value="R3H"/>
    <property type="match status" value="1"/>
</dbReference>
<evidence type="ECO:0000259" key="2">
    <source>
        <dbReference type="PROSITE" id="PS50174"/>
    </source>
</evidence>
<feature type="domain" description="G-patch" evidence="2">
    <location>
        <begin position="750"/>
        <end position="792"/>
    </location>
</feature>
<comment type="caution">
    <text evidence="4">The sequence shown here is derived from an EMBL/GenBank/DDBJ whole genome shotgun (WGS) entry which is preliminary data.</text>
</comment>
<feature type="domain" description="R3H" evidence="3">
    <location>
        <begin position="619"/>
        <end position="682"/>
    </location>
</feature>
<dbReference type="InterPro" id="IPR001374">
    <property type="entry name" value="R3H_dom"/>
</dbReference>
<organism evidence="4 5">
    <name type="scientific">Myriangium duriaei CBS 260.36</name>
    <dbReference type="NCBI Taxonomy" id="1168546"/>
    <lineage>
        <taxon>Eukaryota</taxon>
        <taxon>Fungi</taxon>
        <taxon>Dikarya</taxon>
        <taxon>Ascomycota</taxon>
        <taxon>Pezizomycotina</taxon>
        <taxon>Dothideomycetes</taxon>
        <taxon>Dothideomycetidae</taxon>
        <taxon>Myriangiales</taxon>
        <taxon>Myriangiaceae</taxon>
        <taxon>Myriangium</taxon>
    </lineage>
</organism>
<dbReference type="AlphaFoldDB" id="A0A9P4J8N7"/>
<feature type="compositionally biased region" description="Basic residues" evidence="1">
    <location>
        <begin position="500"/>
        <end position="510"/>
    </location>
</feature>
<evidence type="ECO:0000313" key="4">
    <source>
        <dbReference type="EMBL" id="KAF2155155.1"/>
    </source>
</evidence>
<feature type="compositionally biased region" description="Basic residues" evidence="1">
    <location>
        <begin position="1"/>
        <end position="20"/>
    </location>
</feature>
<dbReference type="PANTHER" id="PTHR14195">
    <property type="entry name" value="G PATCH DOMAIN CONTAINING PROTEIN 2"/>
    <property type="match status" value="1"/>
</dbReference>
<feature type="compositionally biased region" description="Acidic residues" evidence="1">
    <location>
        <begin position="398"/>
        <end position="428"/>
    </location>
</feature>
<feature type="compositionally biased region" description="Basic and acidic residues" evidence="1">
    <location>
        <begin position="344"/>
        <end position="366"/>
    </location>
</feature>
<dbReference type="SUPFAM" id="SSF82708">
    <property type="entry name" value="R3H domain"/>
    <property type="match status" value="1"/>
</dbReference>
<evidence type="ECO:0000259" key="3">
    <source>
        <dbReference type="PROSITE" id="PS51061"/>
    </source>
</evidence>
<feature type="compositionally biased region" description="Gly residues" evidence="1">
    <location>
        <begin position="705"/>
        <end position="716"/>
    </location>
</feature>
<dbReference type="Proteomes" id="UP000799439">
    <property type="component" value="Unassembled WGS sequence"/>
</dbReference>
<feature type="compositionally biased region" description="Basic residues" evidence="1">
    <location>
        <begin position="259"/>
        <end position="285"/>
    </location>
</feature>
<feature type="compositionally biased region" description="Basic and acidic residues" evidence="1">
    <location>
        <begin position="384"/>
        <end position="397"/>
    </location>
</feature>
<evidence type="ECO:0000313" key="5">
    <source>
        <dbReference type="Proteomes" id="UP000799439"/>
    </source>
</evidence>
<name>A0A9P4J8N7_9PEZI</name>
<dbReference type="Pfam" id="PF01585">
    <property type="entry name" value="G-patch"/>
    <property type="match status" value="1"/>
</dbReference>
<dbReference type="InterPro" id="IPR051189">
    <property type="entry name" value="Splicing_assoc_domain"/>
</dbReference>
<feature type="region of interest" description="Disordered" evidence="1">
    <location>
        <begin position="229"/>
        <end position="295"/>
    </location>
</feature>
<dbReference type="SMART" id="SM00443">
    <property type="entry name" value="G_patch"/>
    <property type="match status" value="1"/>
</dbReference>
<dbReference type="GO" id="GO:0003676">
    <property type="term" value="F:nucleic acid binding"/>
    <property type="evidence" value="ECO:0007669"/>
    <property type="project" value="UniProtKB-UniRule"/>
</dbReference>
<evidence type="ECO:0008006" key="6">
    <source>
        <dbReference type="Google" id="ProtNLM"/>
    </source>
</evidence>
<feature type="region of interest" description="Disordered" evidence="1">
    <location>
        <begin position="112"/>
        <end position="170"/>
    </location>
</feature>
<dbReference type="EMBL" id="ML996083">
    <property type="protein sequence ID" value="KAF2155155.1"/>
    <property type="molecule type" value="Genomic_DNA"/>
</dbReference>
<feature type="region of interest" description="Disordered" evidence="1">
    <location>
        <begin position="704"/>
        <end position="726"/>
    </location>
</feature>
<dbReference type="InterPro" id="IPR036867">
    <property type="entry name" value="R3H_dom_sf"/>
</dbReference>
<feature type="region of interest" description="Disordered" evidence="1">
    <location>
        <begin position="1"/>
        <end position="42"/>
    </location>
</feature>
<proteinExistence type="predicted"/>
<feature type="region of interest" description="Disordered" evidence="1">
    <location>
        <begin position="495"/>
        <end position="516"/>
    </location>
</feature>
<dbReference type="Pfam" id="PF01424">
    <property type="entry name" value="R3H"/>
    <property type="match status" value="1"/>
</dbReference>
<dbReference type="PROSITE" id="PS50174">
    <property type="entry name" value="G_PATCH"/>
    <property type="match status" value="1"/>
</dbReference>
<gene>
    <name evidence="4" type="ORF">K461DRAFT_276343</name>
</gene>
<protein>
    <recommendedName>
        <fullName evidence="6">Protein SQS1</fullName>
    </recommendedName>
</protein>
<reference evidence="4" key="1">
    <citation type="journal article" date="2020" name="Stud. Mycol.">
        <title>101 Dothideomycetes genomes: a test case for predicting lifestyles and emergence of pathogens.</title>
        <authorList>
            <person name="Haridas S."/>
            <person name="Albert R."/>
            <person name="Binder M."/>
            <person name="Bloem J."/>
            <person name="Labutti K."/>
            <person name="Salamov A."/>
            <person name="Andreopoulos B."/>
            <person name="Baker S."/>
            <person name="Barry K."/>
            <person name="Bills G."/>
            <person name="Bluhm B."/>
            <person name="Cannon C."/>
            <person name="Castanera R."/>
            <person name="Culley D."/>
            <person name="Daum C."/>
            <person name="Ezra D."/>
            <person name="Gonzalez J."/>
            <person name="Henrissat B."/>
            <person name="Kuo A."/>
            <person name="Liang C."/>
            <person name="Lipzen A."/>
            <person name="Lutzoni F."/>
            <person name="Magnuson J."/>
            <person name="Mondo S."/>
            <person name="Nolan M."/>
            <person name="Ohm R."/>
            <person name="Pangilinan J."/>
            <person name="Park H.-J."/>
            <person name="Ramirez L."/>
            <person name="Alfaro M."/>
            <person name="Sun H."/>
            <person name="Tritt A."/>
            <person name="Yoshinaga Y."/>
            <person name="Zwiers L.-H."/>
            <person name="Turgeon B."/>
            <person name="Goodwin S."/>
            <person name="Spatafora J."/>
            <person name="Crous P."/>
            <person name="Grigoriev I."/>
        </authorList>
    </citation>
    <scope>NUCLEOTIDE SEQUENCE</scope>
    <source>
        <strain evidence="4">CBS 260.36</strain>
    </source>
</reference>
<feature type="region of interest" description="Disordered" evidence="1">
    <location>
        <begin position="188"/>
        <end position="217"/>
    </location>
</feature>
<evidence type="ECO:0000256" key="1">
    <source>
        <dbReference type="SAM" id="MobiDB-lite"/>
    </source>
</evidence>
<dbReference type="Gene3D" id="3.30.1370.50">
    <property type="entry name" value="R3H-like domain"/>
    <property type="match status" value="1"/>
</dbReference>
<accession>A0A9P4J8N7</accession>
<dbReference type="OrthoDB" id="21470at2759"/>
<keyword evidence="5" id="KW-1185">Reference proteome</keyword>
<feature type="region of interest" description="Disordered" evidence="1">
    <location>
        <begin position="535"/>
        <end position="560"/>
    </location>
</feature>
<feature type="region of interest" description="Disordered" evidence="1">
    <location>
        <begin position="74"/>
        <end position="95"/>
    </location>
</feature>
<dbReference type="InterPro" id="IPR000467">
    <property type="entry name" value="G_patch_dom"/>
</dbReference>
<sequence length="792" mass="86661">MAKNHKAKGNQQKPHKRKSLRGNFSRESSGPPTPHFSLRDEVLNTERHHSHWSPSSQLRHQAISFVSAGCIQPLEEPKVDQPPNLSAKAADDAVENDLEGNEGALAQMNIQSPMDASPSPEINITMDMDTPQSSVTPAQQSARQSAQRHASMSPNTAAHSAGPDMTISLEGPVADSVDFFVVDSVGDKSLKPKVDAPPPVARDVSPSLPSDSEDDVILFRGRREPVVVRDDPMVALETRSKPASKPLKAPIPDTTPSRTSKRRNSKTHKRSRPGKLANSRKAKHQIPHDDDDEIDEEVYLDYIANMSGDEELFKMQRGMTDDEWASSVFDESEVIGQVEFAYSDTEHEKVADDSQRVVKESARHEPSGSPNDPSKSVEGFLQRDLLDIMRDGTRGVDWEEESSDGDGDEVDDDGTSDPGDDSDLESDLEYTAQERWEDETDLRQRQIDALTDEEIARILAKQEDLGMGSDEILLLDDSGFGDLSRAQAGLDAILADPAHPNRRKPKKGKRSDHFPSASLMADVLEQDPYGGFDVMDFDRPSLRNNTKGQKGRKSAGPMPEELLDLSDSDLIDDLQSAWANDRAKKAAKKAEREELRSQGLLGRANKFKQPNLAIKFSDGMSLDELRGELEMFLADPGMSSKAFPPMDKKERKLLHEIAHVLELTSTSRGSGKNRFTVLSKRARTPGWDEMRWDRVQRIASRGFLRGSGKGKAGRGTGPPARAGRGGGFSKAATGYMNGEVVGAAAPEIAATSFGHKLMLKMGWEKGMALGKGGEGMLVPVEARVKSGRGGLG</sequence>